<comment type="caution">
    <text evidence="1">The sequence shown here is derived from an EMBL/GenBank/DDBJ whole genome shotgun (WGS) entry which is preliminary data.</text>
</comment>
<evidence type="ECO:0000313" key="1">
    <source>
        <dbReference type="EMBL" id="KAK0172182.1"/>
    </source>
</evidence>
<protein>
    <submittedName>
        <fullName evidence="1">Uncharacterized protein</fullName>
    </submittedName>
</protein>
<dbReference type="AlphaFoldDB" id="A0AA39KSK9"/>
<sequence length="123" mass="14478">MFKKVFNLSGRRILKAIKKLSTRSRVVRKSQQKTRTTINHHLHHHQNQVICEFVPSTIPAWTATYMEPEVTSLSWSIPSLDAKSVDTYVTYVMENLDECNSMCCYCMEHENQRNENRENEMII</sequence>
<accession>A0AA39KSK9</accession>
<keyword evidence="2" id="KW-1185">Reference proteome</keyword>
<gene>
    <name evidence="1" type="ORF">PV328_005531</name>
</gene>
<dbReference type="Proteomes" id="UP001168990">
    <property type="component" value="Unassembled WGS sequence"/>
</dbReference>
<organism evidence="1 2">
    <name type="scientific">Microctonus aethiopoides</name>
    <dbReference type="NCBI Taxonomy" id="144406"/>
    <lineage>
        <taxon>Eukaryota</taxon>
        <taxon>Metazoa</taxon>
        <taxon>Ecdysozoa</taxon>
        <taxon>Arthropoda</taxon>
        <taxon>Hexapoda</taxon>
        <taxon>Insecta</taxon>
        <taxon>Pterygota</taxon>
        <taxon>Neoptera</taxon>
        <taxon>Endopterygota</taxon>
        <taxon>Hymenoptera</taxon>
        <taxon>Apocrita</taxon>
        <taxon>Ichneumonoidea</taxon>
        <taxon>Braconidae</taxon>
        <taxon>Euphorinae</taxon>
        <taxon>Microctonus</taxon>
    </lineage>
</organism>
<name>A0AA39KSK9_9HYME</name>
<reference evidence="1" key="1">
    <citation type="journal article" date="2023" name="bioRxiv">
        <title>Scaffold-level genome assemblies of two parasitoid biocontrol wasps reveal the parthenogenesis mechanism and an associated novel virus.</title>
        <authorList>
            <person name="Inwood S."/>
            <person name="Skelly J."/>
            <person name="Guhlin J."/>
            <person name="Harrop T."/>
            <person name="Goldson S."/>
            <person name="Dearden P."/>
        </authorList>
    </citation>
    <scope>NUCLEOTIDE SEQUENCE</scope>
    <source>
        <strain evidence="1">Irish</strain>
        <tissue evidence="1">Whole body</tissue>
    </source>
</reference>
<reference evidence="1" key="2">
    <citation type="submission" date="2023-03" db="EMBL/GenBank/DDBJ databases">
        <authorList>
            <person name="Inwood S.N."/>
            <person name="Skelly J.G."/>
            <person name="Guhlin J."/>
            <person name="Harrop T.W.R."/>
            <person name="Goldson S.G."/>
            <person name="Dearden P.K."/>
        </authorList>
    </citation>
    <scope>NUCLEOTIDE SEQUENCE</scope>
    <source>
        <strain evidence="1">Irish</strain>
        <tissue evidence="1">Whole body</tissue>
    </source>
</reference>
<dbReference type="EMBL" id="JAQQBS010000002">
    <property type="protein sequence ID" value="KAK0172182.1"/>
    <property type="molecule type" value="Genomic_DNA"/>
</dbReference>
<proteinExistence type="predicted"/>
<evidence type="ECO:0000313" key="2">
    <source>
        <dbReference type="Proteomes" id="UP001168990"/>
    </source>
</evidence>